<gene>
    <name evidence="6" type="ORF">UFOPK3770_00476</name>
</gene>
<dbReference type="Pfam" id="PF00890">
    <property type="entry name" value="FAD_binding_2"/>
    <property type="match status" value="2"/>
</dbReference>
<dbReference type="PANTHER" id="PTHR43400">
    <property type="entry name" value="FUMARATE REDUCTASE"/>
    <property type="match status" value="1"/>
</dbReference>
<dbReference type="SUPFAM" id="SSF51905">
    <property type="entry name" value="FAD/NAD(P)-binding domain"/>
    <property type="match status" value="1"/>
</dbReference>
<dbReference type="GO" id="GO:0016491">
    <property type="term" value="F:oxidoreductase activity"/>
    <property type="evidence" value="ECO:0007669"/>
    <property type="project" value="UniProtKB-KW"/>
</dbReference>
<keyword evidence="4" id="KW-0560">Oxidoreductase</keyword>
<dbReference type="Gene3D" id="3.90.700.10">
    <property type="entry name" value="Succinate dehydrogenase/fumarate reductase flavoprotein, catalytic domain"/>
    <property type="match status" value="1"/>
</dbReference>
<evidence type="ECO:0000256" key="3">
    <source>
        <dbReference type="ARBA" id="ARBA00022827"/>
    </source>
</evidence>
<dbReference type="InterPro" id="IPR050315">
    <property type="entry name" value="FAD-oxidoreductase_2"/>
</dbReference>
<evidence type="ECO:0000256" key="1">
    <source>
        <dbReference type="ARBA" id="ARBA00001974"/>
    </source>
</evidence>
<sequence length="518" mass="55308">MQTDVIVVGAGGAGLMAACQAARLGCSVILIEKAPEVGGTTAMAVGSIMASGTSLQKKMHIEDSALDHAEDLASVSERFKIQDNAVLRKMMTEQVTEALTFLESIGVVFADPLPQPPHRKPRLHQVIPGARSYVHHLLAACVDVGVVIKTNSKVTRLKMNAGRVVGVEYDSNGESHTLQARCGVVLASGDVAGNITLLAEHCVGNFDGIDVLNPYCTGDGHAMAKEIGGHIVSRPDFNASEVVQMRFVPPAESNWIQRIPPYTFLGQVIKLALKSLPDAWLRPTVLKFLTTALGPDRGLYKGGALLINKNGERFCDELGGTSFHDVGDHQRTVSAGGETRAPSLLLAQQPDRIAYIVFDERFAQKFSSWPNFVSTAPGVSYAYIDDYRRARPDLFHSAPTLKQLAGELGMDPEKLEASIFQANTRNADETTQLTDGPFYALGPVKSWLLVTPVGLAVDNKLRVLNSSSHPIPGLYAAGGVGQGGFAITGHGHGLGWAFASGMLAGRQVVISKADALEP</sequence>
<dbReference type="GO" id="GO:0008202">
    <property type="term" value="P:steroid metabolic process"/>
    <property type="evidence" value="ECO:0007669"/>
    <property type="project" value="UniProtKB-ARBA"/>
</dbReference>
<dbReference type="Gene3D" id="3.50.50.60">
    <property type="entry name" value="FAD/NAD(P)-binding domain"/>
    <property type="match status" value="1"/>
</dbReference>
<protein>
    <submittedName>
        <fullName evidence="6">Unannotated protein</fullName>
    </submittedName>
</protein>
<dbReference type="PRINTS" id="PR00411">
    <property type="entry name" value="PNDRDTASEI"/>
</dbReference>
<comment type="cofactor">
    <cofactor evidence="1">
        <name>FAD</name>
        <dbReference type="ChEBI" id="CHEBI:57692"/>
    </cofactor>
</comment>
<dbReference type="PANTHER" id="PTHR43400:SF10">
    <property type="entry name" value="3-OXOSTEROID 1-DEHYDROGENASE"/>
    <property type="match status" value="1"/>
</dbReference>
<dbReference type="InterPro" id="IPR003953">
    <property type="entry name" value="FAD-dep_OxRdtase_2_FAD-bd"/>
</dbReference>
<accession>A0A6J5YW69</accession>
<organism evidence="6">
    <name type="scientific">freshwater metagenome</name>
    <dbReference type="NCBI Taxonomy" id="449393"/>
    <lineage>
        <taxon>unclassified sequences</taxon>
        <taxon>metagenomes</taxon>
        <taxon>ecological metagenomes</taxon>
    </lineage>
</organism>
<evidence type="ECO:0000256" key="4">
    <source>
        <dbReference type="ARBA" id="ARBA00023002"/>
    </source>
</evidence>
<evidence type="ECO:0000256" key="2">
    <source>
        <dbReference type="ARBA" id="ARBA00022630"/>
    </source>
</evidence>
<name>A0A6J5YW69_9ZZZZ</name>
<keyword evidence="2" id="KW-0285">Flavoprotein</keyword>
<feature type="domain" description="FAD-dependent oxidoreductase 2 FAD-binding" evidence="5">
    <location>
        <begin position="294"/>
        <end position="488"/>
    </location>
</feature>
<dbReference type="InterPro" id="IPR036188">
    <property type="entry name" value="FAD/NAD-bd_sf"/>
</dbReference>
<keyword evidence="3" id="KW-0274">FAD</keyword>
<reference evidence="6" key="1">
    <citation type="submission" date="2020-05" db="EMBL/GenBank/DDBJ databases">
        <authorList>
            <person name="Chiriac C."/>
            <person name="Salcher M."/>
            <person name="Ghai R."/>
            <person name="Kavagutti S V."/>
        </authorList>
    </citation>
    <scope>NUCLEOTIDE SEQUENCE</scope>
</reference>
<evidence type="ECO:0000259" key="5">
    <source>
        <dbReference type="Pfam" id="PF00890"/>
    </source>
</evidence>
<dbReference type="AlphaFoldDB" id="A0A6J5YW69"/>
<proteinExistence type="predicted"/>
<feature type="domain" description="FAD-dependent oxidoreductase 2 FAD-binding" evidence="5">
    <location>
        <begin position="4"/>
        <end position="237"/>
    </location>
</feature>
<dbReference type="SUPFAM" id="SSF56425">
    <property type="entry name" value="Succinate dehydrogenase/fumarate reductase flavoprotein, catalytic domain"/>
    <property type="match status" value="1"/>
</dbReference>
<dbReference type="EMBL" id="CAESAJ010000034">
    <property type="protein sequence ID" value="CAB4334715.1"/>
    <property type="molecule type" value="Genomic_DNA"/>
</dbReference>
<evidence type="ECO:0000313" key="6">
    <source>
        <dbReference type="EMBL" id="CAB4334715.1"/>
    </source>
</evidence>
<dbReference type="InterPro" id="IPR027477">
    <property type="entry name" value="Succ_DH/fumarate_Rdtase_cat_sf"/>
</dbReference>